<evidence type="ECO:0000313" key="2">
    <source>
        <dbReference type="Proteomes" id="UP000741282"/>
    </source>
</evidence>
<sequence>MASNPRKHVHPIYGQISMKTNIPNSHFGPELLKTYLFGIASNSGVRHSPILFDLRNSFTSLEESLLPFQTLCDLVQSTFFAAEIFGYDPKSQEFDDDELMIALHGVQLGDSEMVSANIYISEESRLPILSVAKGLDWSHRVINETNRGPVEGMLWALQWYSSTLRVDPIKKKDKRRNLASL</sequence>
<protein>
    <submittedName>
        <fullName evidence="1">Uncharacterized protein</fullName>
    </submittedName>
</protein>
<accession>A0A955I0U8</accession>
<dbReference type="EMBL" id="JAGQLN010000005">
    <property type="protein sequence ID" value="MCA9376620.1"/>
    <property type="molecule type" value="Genomic_DNA"/>
</dbReference>
<dbReference type="Proteomes" id="UP000741282">
    <property type="component" value="Unassembled WGS sequence"/>
</dbReference>
<gene>
    <name evidence="1" type="ORF">KC685_01735</name>
</gene>
<organism evidence="1 2">
    <name type="scientific">Candidatus Dojkabacteria bacterium</name>
    <dbReference type="NCBI Taxonomy" id="2099670"/>
    <lineage>
        <taxon>Bacteria</taxon>
        <taxon>Candidatus Dojkabacteria</taxon>
    </lineage>
</organism>
<proteinExistence type="predicted"/>
<reference evidence="1" key="2">
    <citation type="journal article" date="2021" name="Microbiome">
        <title>Successional dynamics and alternative stable states in a saline activated sludge microbial community over 9 years.</title>
        <authorList>
            <person name="Wang Y."/>
            <person name="Ye J."/>
            <person name="Ju F."/>
            <person name="Liu L."/>
            <person name="Boyd J.A."/>
            <person name="Deng Y."/>
            <person name="Parks D.H."/>
            <person name="Jiang X."/>
            <person name="Yin X."/>
            <person name="Woodcroft B.J."/>
            <person name="Tyson G.W."/>
            <person name="Hugenholtz P."/>
            <person name="Polz M.F."/>
            <person name="Zhang T."/>
        </authorList>
    </citation>
    <scope>NUCLEOTIDE SEQUENCE</scope>
    <source>
        <strain evidence="1">HKST-UBA17</strain>
    </source>
</reference>
<reference evidence="1" key="1">
    <citation type="submission" date="2020-04" db="EMBL/GenBank/DDBJ databases">
        <authorList>
            <person name="Zhang T."/>
        </authorList>
    </citation>
    <scope>NUCLEOTIDE SEQUENCE</scope>
    <source>
        <strain evidence="1">HKST-UBA17</strain>
    </source>
</reference>
<name>A0A955I0U8_9BACT</name>
<evidence type="ECO:0000313" key="1">
    <source>
        <dbReference type="EMBL" id="MCA9376620.1"/>
    </source>
</evidence>
<dbReference type="AlphaFoldDB" id="A0A955I0U8"/>
<comment type="caution">
    <text evidence="1">The sequence shown here is derived from an EMBL/GenBank/DDBJ whole genome shotgun (WGS) entry which is preliminary data.</text>
</comment>